<evidence type="ECO:0000313" key="7">
    <source>
        <dbReference type="Proteomes" id="UP000266426"/>
    </source>
</evidence>
<dbReference type="Pfam" id="PF00293">
    <property type="entry name" value="NUDIX"/>
    <property type="match status" value="1"/>
</dbReference>
<dbReference type="Gene3D" id="3.90.79.10">
    <property type="entry name" value="Nucleoside Triphosphate Pyrophosphohydrolase"/>
    <property type="match status" value="1"/>
</dbReference>
<evidence type="ECO:0000256" key="4">
    <source>
        <dbReference type="ARBA" id="ARBA00022842"/>
    </source>
</evidence>
<comment type="caution">
    <text evidence="6">The sequence shown here is derived from an EMBL/GenBank/DDBJ whole genome shotgun (WGS) entry which is preliminary data.</text>
</comment>
<dbReference type="SUPFAM" id="SSF55811">
    <property type="entry name" value="Nudix"/>
    <property type="match status" value="1"/>
</dbReference>
<dbReference type="Proteomes" id="UP000266426">
    <property type="component" value="Unassembled WGS sequence"/>
</dbReference>
<keyword evidence="3" id="KW-0378">Hydrolase</keyword>
<evidence type="ECO:0000313" key="6">
    <source>
        <dbReference type="EMBL" id="RJP59286.1"/>
    </source>
</evidence>
<dbReference type="InterPro" id="IPR000086">
    <property type="entry name" value="NUDIX_hydrolase_dom"/>
</dbReference>
<reference evidence="6 7" key="1">
    <citation type="journal article" date="2017" name="ISME J.">
        <title>Energy and carbon metabolisms in a deep terrestrial subsurface fluid microbial community.</title>
        <authorList>
            <person name="Momper L."/>
            <person name="Jungbluth S.P."/>
            <person name="Lee M.D."/>
            <person name="Amend J.P."/>
        </authorList>
    </citation>
    <scope>NUCLEOTIDE SEQUENCE [LARGE SCALE GENOMIC DNA]</scope>
    <source>
        <strain evidence="6">SURF_26</strain>
    </source>
</reference>
<keyword evidence="2" id="KW-0479">Metal-binding</keyword>
<evidence type="ECO:0000256" key="3">
    <source>
        <dbReference type="ARBA" id="ARBA00022801"/>
    </source>
</evidence>
<organism evidence="6 7">
    <name type="scientific">Candidatus Auribacter fodinae</name>
    <dbReference type="NCBI Taxonomy" id="2093366"/>
    <lineage>
        <taxon>Bacteria</taxon>
        <taxon>Pseudomonadati</taxon>
        <taxon>Candidatus Auribacterota</taxon>
        <taxon>Candidatus Auribacteria</taxon>
        <taxon>Candidatus Auribacterales</taxon>
        <taxon>Candidatus Auribacteraceae</taxon>
        <taxon>Candidatus Auribacter</taxon>
    </lineage>
</organism>
<dbReference type="InterPro" id="IPR047198">
    <property type="entry name" value="DDP-like_NUDIX"/>
</dbReference>
<dbReference type="AlphaFoldDB" id="A0A3A4R4D3"/>
<dbReference type="PROSITE" id="PS51462">
    <property type="entry name" value="NUDIX"/>
    <property type="match status" value="1"/>
</dbReference>
<proteinExistence type="predicted"/>
<accession>A0A3A4R4D3</accession>
<dbReference type="InterPro" id="IPR015797">
    <property type="entry name" value="NUDIX_hydrolase-like_dom_sf"/>
</dbReference>
<protein>
    <submittedName>
        <fullName evidence="6">NUDIX domain-containing protein</fullName>
    </submittedName>
</protein>
<sequence>MVVLHNKADNNQTQVRIFMGEHTKVVPHEQAGVIPYFIDRDILHTILITPKYFDDYWFFPKGNVEQGLTVCESAAKEAFEECGVEGIIETHPFAAYQYEKYGKEYEVKLYLLEVTHIYNNWPESGERKRRILTAENAVSVISENSLKQILANLKNHLLS</sequence>
<evidence type="ECO:0000256" key="2">
    <source>
        <dbReference type="ARBA" id="ARBA00022723"/>
    </source>
</evidence>
<feature type="domain" description="Nudix hydrolase" evidence="5">
    <location>
        <begin position="1"/>
        <end position="154"/>
    </location>
</feature>
<dbReference type="PANTHER" id="PTHR12629">
    <property type="entry name" value="DIPHOSPHOINOSITOL POLYPHOSPHATE PHOSPHOHYDROLASE"/>
    <property type="match status" value="1"/>
</dbReference>
<evidence type="ECO:0000259" key="5">
    <source>
        <dbReference type="PROSITE" id="PS51462"/>
    </source>
</evidence>
<dbReference type="CDD" id="cd04666">
    <property type="entry name" value="NUDIX_DIPP2_like_Nudt4"/>
    <property type="match status" value="1"/>
</dbReference>
<gene>
    <name evidence="6" type="ORF">C4541_06350</name>
</gene>
<dbReference type="PANTHER" id="PTHR12629:SF0">
    <property type="entry name" value="DIPHOSPHOINOSITOL-POLYPHOSPHATE DIPHOSPHATASE"/>
    <property type="match status" value="1"/>
</dbReference>
<name>A0A3A4R4D3_9BACT</name>
<dbReference type="GO" id="GO:0016462">
    <property type="term" value="F:pyrophosphatase activity"/>
    <property type="evidence" value="ECO:0007669"/>
    <property type="project" value="InterPro"/>
</dbReference>
<dbReference type="GO" id="GO:0005737">
    <property type="term" value="C:cytoplasm"/>
    <property type="evidence" value="ECO:0007669"/>
    <property type="project" value="TreeGrafter"/>
</dbReference>
<dbReference type="GO" id="GO:0046872">
    <property type="term" value="F:metal ion binding"/>
    <property type="evidence" value="ECO:0007669"/>
    <property type="project" value="UniProtKB-KW"/>
</dbReference>
<comment type="cofactor">
    <cofactor evidence="1">
        <name>Mg(2+)</name>
        <dbReference type="ChEBI" id="CHEBI:18420"/>
    </cofactor>
</comment>
<evidence type="ECO:0000256" key="1">
    <source>
        <dbReference type="ARBA" id="ARBA00001946"/>
    </source>
</evidence>
<dbReference type="EMBL" id="QZJZ01000052">
    <property type="protein sequence ID" value="RJP59286.1"/>
    <property type="molecule type" value="Genomic_DNA"/>
</dbReference>
<keyword evidence="4" id="KW-0460">Magnesium</keyword>